<sequence length="76" mass="8290">MYSDQIQVLTFRRSVLVWALPVTSLAALPSLPSPQYGRQKPGGSVFSGRVCRSTIVLPYVPPMQCTSRIIQAVATP</sequence>
<accession>A0A067N3K6</accession>
<evidence type="ECO:0008006" key="4">
    <source>
        <dbReference type="Google" id="ProtNLM"/>
    </source>
</evidence>
<keyword evidence="3" id="KW-1185">Reference proteome</keyword>
<dbReference type="EMBL" id="KL198021">
    <property type="protein sequence ID" value="KDQ18717.1"/>
    <property type="molecule type" value="Genomic_DNA"/>
</dbReference>
<feature type="chain" id="PRO_5001646196" description="Secreted protein" evidence="1">
    <location>
        <begin position="27"/>
        <end position="76"/>
    </location>
</feature>
<keyword evidence="1" id="KW-0732">Signal</keyword>
<proteinExistence type="predicted"/>
<name>A0A067N3K6_BOTB1</name>
<dbReference type="InParanoid" id="A0A067N3K6"/>
<dbReference type="AlphaFoldDB" id="A0A067N3K6"/>
<evidence type="ECO:0000256" key="1">
    <source>
        <dbReference type="SAM" id="SignalP"/>
    </source>
</evidence>
<dbReference type="Proteomes" id="UP000027195">
    <property type="component" value="Unassembled WGS sequence"/>
</dbReference>
<feature type="signal peptide" evidence="1">
    <location>
        <begin position="1"/>
        <end position="26"/>
    </location>
</feature>
<gene>
    <name evidence="2" type="ORF">BOTBODRAFT_519345</name>
</gene>
<reference evidence="3" key="1">
    <citation type="journal article" date="2014" name="Proc. Natl. Acad. Sci. U.S.A.">
        <title>Extensive sampling of basidiomycete genomes demonstrates inadequacy of the white-rot/brown-rot paradigm for wood decay fungi.</title>
        <authorList>
            <person name="Riley R."/>
            <person name="Salamov A.A."/>
            <person name="Brown D.W."/>
            <person name="Nagy L.G."/>
            <person name="Floudas D."/>
            <person name="Held B.W."/>
            <person name="Levasseur A."/>
            <person name="Lombard V."/>
            <person name="Morin E."/>
            <person name="Otillar R."/>
            <person name="Lindquist E.A."/>
            <person name="Sun H."/>
            <person name="LaButti K.M."/>
            <person name="Schmutz J."/>
            <person name="Jabbour D."/>
            <person name="Luo H."/>
            <person name="Baker S.E."/>
            <person name="Pisabarro A.G."/>
            <person name="Walton J.D."/>
            <person name="Blanchette R.A."/>
            <person name="Henrissat B."/>
            <person name="Martin F."/>
            <person name="Cullen D."/>
            <person name="Hibbett D.S."/>
            <person name="Grigoriev I.V."/>
        </authorList>
    </citation>
    <scope>NUCLEOTIDE SEQUENCE [LARGE SCALE GENOMIC DNA]</scope>
    <source>
        <strain evidence="3">FD-172 SS1</strain>
    </source>
</reference>
<protein>
    <recommendedName>
        <fullName evidence="4">Secreted protein</fullName>
    </recommendedName>
</protein>
<evidence type="ECO:0000313" key="3">
    <source>
        <dbReference type="Proteomes" id="UP000027195"/>
    </source>
</evidence>
<organism evidence="2 3">
    <name type="scientific">Botryobasidium botryosum (strain FD-172 SS1)</name>
    <dbReference type="NCBI Taxonomy" id="930990"/>
    <lineage>
        <taxon>Eukaryota</taxon>
        <taxon>Fungi</taxon>
        <taxon>Dikarya</taxon>
        <taxon>Basidiomycota</taxon>
        <taxon>Agaricomycotina</taxon>
        <taxon>Agaricomycetes</taxon>
        <taxon>Cantharellales</taxon>
        <taxon>Botryobasidiaceae</taxon>
        <taxon>Botryobasidium</taxon>
    </lineage>
</organism>
<evidence type="ECO:0000313" key="2">
    <source>
        <dbReference type="EMBL" id="KDQ18717.1"/>
    </source>
</evidence>
<dbReference type="HOGENOM" id="CLU_2654166_0_0_1"/>